<dbReference type="EMBL" id="JBJJXI010000059">
    <property type="protein sequence ID" value="KAL3398941.1"/>
    <property type="molecule type" value="Genomic_DNA"/>
</dbReference>
<keyword evidence="2" id="KW-1185">Reference proteome</keyword>
<sequence>MITTYCELMAQRDRANRRACDSESVRDIMNYHQLKSRIKRLIDDIKEKYIVQKLQIAQDSEQKWTVLPSPALTDDSIQQVLQTPLNTAKPIFQLCMAPRSQAMQVITSSRSKAIGPDHLCSDMLKRTTLLSADPLLEIFNQSIATHTFPSSGSKPTYCPYQKKKVITDITDTQPIATYISNCCCSSVHKSNFVQKVKTVIR</sequence>
<proteinExistence type="predicted"/>
<accession>A0ABD2X0J2</accession>
<organism evidence="1 2">
    <name type="scientific">Trichogramma kaykai</name>
    <dbReference type="NCBI Taxonomy" id="54128"/>
    <lineage>
        <taxon>Eukaryota</taxon>
        <taxon>Metazoa</taxon>
        <taxon>Ecdysozoa</taxon>
        <taxon>Arthropoda</taxon>
        <taxon>Hexapoda</taxon>
        <taxon>Insecta</taxon>
        <taxon>Pterygota</taxon>
        <taxon>Neoptera</taxon>
        <taxon>Endopterygota</taxon>
        <taxon>Hymenoptera</taxon>
        <taxon>Apocrita</taxon>
        <taxon>Proctotrupomorpha</taxon>
        <taxon>Chalcidoidea</taxon>
        <taxon>Trichogrammatidae</taxon>
        <taxon>Trichogramma</taxon>
    </lineage>
</organism>
<evidence type="ECO:0000313" key="2">
    <source>
        <dbReference type="Proteomes" id="UP001627154"/>
    </source>
</evidence>
<gene>
    <name evidence="1" type="ORF">TKK_008029</name>
</gene>
<protein>
    <submittedName>
        <fullName evidence="1">Uncharacterized protein</fullName>
    </submittedName>
</protein>
<dbReference type="AlphaFoldDB" id="A0ABD2X0J2"/>
<comment type="caution">
    <text evidence="1">The sequence shown here is derived from an EMBL/GenBank/DDBJ whole genome shotgun (WGS) entry which is preliminary data.</text>
</comment>
<dbReference type="Proteomes" id="UP001627154">
    <property type="component" value="Unassembled WGS sequence"/>
</dbReference>
<name>A0ABD2X0J2_9HYME</name>
<reference evidence="1 2" key="1">
    <citation type="journal article" date="2024" name="bioRxiv">
        <title>A reference genome for Trichogramma kaykai: A tiny desert-dwelling parasitoid wasp with competing sex-ratio distorters.</title>
        <authorList>
            <person name="Culotta J."/>
            <person name="Lindsey A.R."/>
        </authorList>
    </citation>
    <scope>NUCLEOTIDE SEQUENCE [LARGE SCALE GENOMIC DNA]</scope>
    <source>
        <strain evidence="1 2">KSX58</strain>
    </source>
</reference>
<evidence type="ECO:0000313" key="1">
    <source>
        <dbReference type="EMBL" id="KAL3398941.1"/>
    </source>
</evidence>